<organism evidence="2 3">
    <name type="scientific">Candidatus Danuiimicrobium aquiferis</name>
    <dbReference type="NCBI Taxonomy" id="1801832"/>
    <lineage>
        <taxon>Bacteria</taxon>
        <taxon>Pseudomonadati</taxon>
        <taxon>Candidatus Omnitrophota</taxon>
        <taxon>Candidatus Danuiimicrobium</taxon>
    </lineage>
</organism>
<evidence type="ECO:0000256" key="1">
    <source>
        <dbReference type="SAM" id="Phobius"/>
    </source>
</evidence>
<evidence type="ECO:0008006" key="4">
    <source>
        <dbReference type="Google" id="ProtNLM"/>
    </source>
</evidence>
<feature type="transmembrane region" description="Helical" evidence="1">
    <location>
        <begin position="12"/>
        <end position="30"/>
    </location>
</feature>
<comment type="caution">
    <text evidence="2">The sequence shown here is derived from an EMBL/GenBank/DDBJ whole genome shotgun (WGS) entry which is preliminary data.</text>
</comment>
<proteinExistence type="predicted"/>
<protein>
    <recommendedName>
        <fullName evidence="4">DUF3137 domain-containing protein</fullName>
    </recommendedName>
</protein>
<evidence type="ECO:0000313" key="3">
    <source>
        <dbReference type="Proteomes" id="UP000178187"/>
    </source>
</evidence>
<reference evidence="2 3" key="1">
    <citation type="journal article" date="2016" name="Nat. Commun.">
        <title>Thousands of microbial genomes shed light on interconnected biogeochemical processes in an aquifer system.</title>
        <authorList>
            <person name="Anantharaman K."/>
            <person name="Brown C.T."/>
            <person name="Hug L.A."/>
            <person name="Sharon I."/>
            <person name="Castelle C.J."/>
            <person name="Probst A.J."/>
            <person name="Thomas B.C."/>
            <person name="Singh A."/>
            <person name="Wilkins M.J."/>
            <person name="Karaoz U."/>
            <person name="Brodie E.L."/>
            <person name="Williams K.H."/>
            <person name="Hubbard S.S."/>
            <person name="Banfield J.F."/>
        </authorList>
    </citation>
    <scope>NUCLEOTIDE SEQUENCE [LARGE SCALE GENOMIC DNA]</scope>
</reference>
<name>A0A1G1KXW3_9BACT</name>
<keyword evidence="1" id="KW-0472">Membrane</keyword>
<evidence type="ECO:0000313" key="2">
    <source>
        <dbReference type="EMBL" id="OGW97449.1"/>
    </source>
</evidence>
<sequence>MGIEYYVKQLWPVLAISGFFGLVLYVNYYLQRKRTQTLQQAAMTLGFSFEEEAPEMFHENFSLPIFERGHSHHVRNVMRGETAGTESLFFDFRYTVGHGKHSSTSNQTIAAFHLANGKLCGFELRPEFIFHQLTEPFGYHDIDFPENPVFSKKYFLCSESEAAVRNLFNMEVLQFFENASGWCVQANQEWLIVYRSAKLVKPENFQQFVSEMSNILRLFHQ</sequence>
<dbReference type="Proteomes" id="UP000178187">
    <property type="component" value="Unassembled WGS sequence"/>
</dbReference>
<accession>A0A1G1KXW3</accession>
<gene>
    <name evidence="2" type="ORF">A3G33_09680</name>
</gene>
<keyword evidence="1" id="KW-0812">Transmembrane</keyword>
<dbReference type="AlphaFoldDB" id="A0A1G1KXW3"/>
<dbReference type="EMBL" id="MHFR01000042">
    <property type="protein sequence ID" value="OGW97449.1"/>
    <property type="molecule type" value="Genomic_DNA"/>
</dbReference>
<keyword evidence="1" id="KW-1133">Transmembrane helix</keyword>